<feature type="compositionally biased region" description="Polar residues" evidence="1">
    <location>
        <begin position="30"/>
        <end position="45"/>
    </location>
</feature>
<evidence type="ECO:0000313" key="2">
    <source>
        <dbReference type="EMBL" id="JAS70335.1"/>
    </source>
</evidence>
<dbReference type="AlphaFoldDB" id="A0A1B6H6J1"/>
<dbReference type="EMBL" id="GECU01037371">
    <property type="protein sequence ID" value="JAS70335.1"/>
    <property type="molecule type" value="Transcribed_RNA"/>
</dbReference>
<evidence type="ECO:0000256" key="1">
    <source>
        <dbReference type="SAM" id="MobiDB-lite"/>
    </source>
</evidence>
<organism evidence="2">
    <name type="scientific">Homalodisca liturata</name>
    <dbReference type="NCBI Taxonomy" id="320908"/>
    <lineage>
        <taxon>Eukaryota</taxon>
        <taxon>Metazoa</taxon>
        <taxon>Ecdysozoa</taxon>
        <taxon>Arthropoda</taxon>
        <taxon>Hexapoda</taxon>
        <taxon>Insecta</taxon>
        <taxon>Pterygota</taxon>
        <taxon>Neoptera</taxon>
        <taxon>Paraneoptera</taxon>
        <taxon>Hemiptera</taxon>
        <taxon>Auchenorrhyncha</taxon>
        <taxon>Membracoidea</taxon>
        <taxon>Cicadellidae</taxon>
        <taxon>Cicadellinae</taxon>
        <taxon>Proconiini</taxon>
        <taxon>Homalodisca</taxon>
    </lineage>
</organism>
<gene>
    <name evidence="2" type="ORF">g.57514</name>
</gene>
<reference evidence="2" key="1">
    <citation type="submission" date="2015-11" db="EMBL/GenBank/DDBJ databases">
        <title>De novo transcriptome assembly of four potential Pierce s Disease insect vectors from Arizona vineyards.</title>
        <authorList>
            <person name="Tassone E.E."/>
        </authorList>
    </citation>
    <scope>NUCLEOTIDE SEQUENCE</scope>
</reference>
<sequence>EDIVIQEEVIISNDEIIDKTKEPDEESAKYTLNLSKSSNSSGQCLTNPIEDSVSFQLDSQSYAGIPLENTVVALEEVVIMQNHEKSITMPDDKTKHEQIHEYSKEIALTG</sequence>
<feature type="non-terminal residue" evidence="2">
    <location>
        <position position="1"/>
    </location>
</feature>
<accession>A0A1B6H6J1</accession>
<proteinExistence type="predicted"/>
<protein>
    <submittedName>
        <fullName evidence="2">Uncharacterized protein</fullName>
    </submittedName>
</protein>
<name>A0A1B6H6J1_9HEMI</name>
<feature type="region of interest" description="Disordered" evidence="1">
    <location>
        <begin position="20"/>
        <end position="45"/>
    </location>
</feature>
<feature type="non-terminal residue" evidence="2">
    <location>
        <position position="110"/>
    </location>
</feature>